<feature type="compositionally biased region" description="Acidic residues" evidence="1">
    <location>
        <begin position="44"/>
        <end position="54"/>
    </location>
</feature>
<dbReference type="SUPFAM" id="SSF52540">
    <property type="entry name" value="P-loop containing nucleoside triphosphate hydrolases"/>
    <property type="match status" value="1"/>
</dbReference>
<dbReference type="PANTHER" id="PTHR24030:SF0">
    <property type="entry name" value="PROTEIN CMSS1"/>
    <property type="match status" value="1"/>
</dbReference>
<dbReference type="EMBL" id="MCOG01000392">
    <property type="protein sequence ID" value="ORY10523.1"/>
    <property type="molecule type" value="Genomic_DNA"/>
</dbReference>
<accession>A0A1Y1ZJV1</accession>
<comment type="caution">
    <text evidence="2">The sequence shown here is derived from an EMBL/GenBank/DDBJ whole genome shotgun (WGS) entry which is preliminary data.</text>
</comment>
<reference evidence="2 3" key="1">
    <citation type="submission" date="2016-08" db="EMBL/GenBank/DDBJ databases">
        <title>A Parts List for Fungal Cellulosomes Revealed by Comparative Genomics.</title>
        <authorList>
            <consortium name="DOE Joint Genome Institute"/>
            <person name="Haitjema C.H."/>
            <person name="Gilmore S.P."/>
            <person name="Henske J.K."/>
            <person name="Solomon K.V."/>
            <person name="De Groot R."/>
            <person name="Kuo A."/>
            <person name="Mondo S.J."/>
            <person name="Salamov A.A."/>
            <person name="Labutti K."/>
            <person name="Zhao Z."/>
            <person name="Chiniquy J."/>
            <person name="Barry K."/>
            <person name="Brewer H.M."/>
            <person name="Purvine S.O."/>
            <person name="Wright A.T."/>
            <person name="Boxma B."/>
            <person name="Van Alen T."/>
            <person name="Hackstein J.H."/>
            <person name="Baker S.E."/>
            <person name="Grigoriev I.V."/>
            <person name="O'Malley M.A."/>
        </authorList>
    </citation>
    <scope>NUCLEOTIDE SEQUENCE [LARGE SCALE GENOMIC DNA]</scope>
    <source>
        <strain evidence="2 3">G1</strain>
    </source>
</reference>
<feature type="compositionally biased region" description="Basic and acidic residues" evidence="1">
    <location>
        <begin position="105"/>
        <end position="120"/>
    </location>
</feature>
<evidence type="ECO:0000313" key="2">
    <source>
        <dbReference type="EMBL" id="ORY10523.1"/>
    </source>
</evidence>
<dbReference type="InterPro" id="IPR032704">
    <property type="entry name" value="Cms1"/>
</dbReference>
<feature type="region of interest" description="Disordered" evidence="1">
    <location>
        <begin position="22"/>
        <end position="157"/>
    </location>
</feature>
<gene>
    <name evidence="2" type="ORF">LY90DRAFT_465239</name>
</gene>
<feature type="compositionally biased region" description="Basic and acidic residues" evidence="1">
    <location>
        <begin position="55"/>
        <end position="68"/>
    </location>
</feature>
<dbReference type="OrthoDB" id="1929311at2759"/>
<dbReference type="Proteomes" id="UP000193920">
    <property type="component" value="Unassembled WGS sequence"/>
</dbReference>
<dbReference type="PANTHER" id="PTHR24030">
    <property type="entry name" value="PROTEIN CMSS1"/>
    <property type="match status" value="1"/>
</dbReference>
<dbReference type="InterPro" id="IPR027417">
    <property type="entry name" value="P-loop_NTPase"/>
</dbReference>
<proteinExistence type="predicted"/>
<evidence type="ECO:0000313" key="3">
    <source>
        <dbReference type="Proteomes" id="UP000193920"/>
    </source>
</evidence>
<sequence>MSADDLNDNLIYDDKVTALSDDEAGADDLNDNLVYDGNVSGSDNESENESDSDSDDSKDNDKKRKHENDDDEDSDENEDSSNNENELEGDEDNDNSDNDTDEDSEEKKIKQEAEAKEREAKKKAKAKKKRDEMKKKKRMRLEKEQLEKENERKTKSDSEIFWSSIDSNNSVTQIEKDEINDQSFVNSSLTSEQRSLSNLSSFIKQVYPNWKKNLGKPPKESDYKGQPSVLVVTQSAIRAVEVIRSLNEFSKYCKVGKLFSKHMKVKEQVEYLSKSVVKIAVGTPNRLIKLAENESLDMNKLDLLVIDYTFKDSKNRNIFEIPEIRKDLLAFIKQHCINRIKDQTQKIALF</sequence>
<protein>
    <submittedName>
        <fullName evidence="2">Uncharacterized protein</fullName>
    </submittedName>
</protein>
<organism evidence="2 3">
    <name type="scientific">Neocallimastix californiae</name>
    <dbReference type="NCBI Taxonomy" id="1754190"/>
    <lineage>
        <taxon>Eukaryota</taxon>
        <taxon>Fungi</taxon>
        <taxon>Fungi incertae sedis</taxon>
        <taxon>Chytridiomycota</taxon>
        <taxon>Chytridiomycota incertae sedis</taxon>
        <taxon>Neocallimastigomycetes</taxon>
        <taxon>Neocallimastigales</taxon>
        <taxon>Neocallimastigaceae</taxon>
        <taxon>Neocallimastix</taxon>
    </lineage>
</organism>
<dbReference type="Gene3D" id="3.40.50.300">
    <property type="entry name" value="P-loop containing nucleotide triphosphate hydrolases"/>
    <property type="match status" value="1"/>
</dbReference>
<dbReference type="GO" id="GO:0005634">
    <property type="term" value="C:nucleus"/>
    <property type="evidence" value="ECO:0007669"/>
    <property type="project" value="TreeGrafter"/>
</dbReference>
<feature type="compositionally biased region" description="Acidic residues" evidence="1">
    <location>
        <begin position="69"/>
        <end position="104"/>
    </location>
</feature>
<dbReference type="GO" id="GO:0030686">
    <property type="term" value="C:90S preribosome"/>
    <property type="evidence" value="ECO:0007669"/>
    <property type="project" value="TreeGrafter"/>
</dbReference>
<dbReference type="Pfam" id="PF14617">
    <property type="entry name" value="CMS1"/>
    <property type="match status" value="1"/>
</dbReference>
<name>A0A1Y1ZJV1_9FUNG</name>
<feature type="compositionally biased region" description="Basic and acidic residues" evidence="1">
    <location>
        <begin position="141"/>
        <end position="157"/>
    </location>
</feature>
<dbReference type="AlphaFoldDB" id="A0A1Y1ZJV1"/>
<keyword evidence="3" id="KW-1185">Reference proteome</keyword>
<evidence type="ECO:0000256" key="1">
    <source>
        <dbReference type="SAM" id="MobiDB-lite"/>
    </source>
</evidence>
<dbReference type="STRING" id="1754190.A0A1Y1ZJV1"/>